<evidence type="ECO:0000259" key="11">
    <source>
        <dbReference type="Pfam" id="PF02782"/>
    </source>
</evidence>
<dbReference type="GO" id="GO:0042355">
    <property type="term" value="P:L-fucose catabolic process"/>
    <property type="evidence" value="ECO:0007669"/>
    <property type="project" value="UniProtKB-UniRule"/>
</dbReference>
<comment type="similarity">
    <text evidence="1 9">Belongs to the FGGY kinase family.</text>
</comment>
<dbReference type="CDD" id="cd07773">
    <property type="entry name" value="ASKHA_NBD_FGGY_FK"/>
    <property type="match status" value="1"/>
</dbReference>
<evidence type="ECO:0000256" key="7">
    <source>
        <dbReference type="ARBA" id="ARBA00023277"/>
    </source>
</evidence>
<protein>
    <recommendedName>
        <fullName evidence="8">L-fuculokinase</fullName>
        <ecNumber evidence="8">2.7.1.51</ecNumber>
    </recommendedName>
</protein>
<dbReference type="SUPFAM" id="SSF53067">
    <property type="entry name" value="Actin-like ATPase domain"/>
    <property type="match status" value="2"/>
</dbReference>
<dbReference type="PANTHER" id="PTHR43095">
    <property type="entry name" value="SUGAR KINASE"/>
    <property type="match status" value="1"/>
</dbReference>
<keyword evidence="13" id="KW-1185">Reference proteome</keyword>
<evidence type="ECO:0000256" key="1">
    <source>
        <dbReference type="ARBA" id="ARBA00009156"/>
    </source>
</evidence>
<dbReference type="Proteomes" id="UP000235828">
    <property type="component" value="Chromosome A"/>
</dbReference>
<reference evidence="12 13" key="1">
    <citation type="submission" date="2017-10" db="EMBL/GenBank/DDBJ databases">
        <authorList>
            <person name="Banno H."/>
            <person name="Chua N.-H."/>
        </authorList>
    </citation>
    <scope>NUCLEOTIDE SEQUENCE [LARGE SCALE GENOMIC DNA]</scope>
    <source>
        <strain evidence="12">Vibrio tapetis CECT4600</strain>
    </source>
</reference>
<dbReference type="GO" id="GO:0005524">
    <property type="term" value="F:ATP binding"/>
    <property type="evidence" value="ECO:0007669"/>
    <property type="project" value="UniProtKB-KW"/>
</dbReference>
<keyword evidence="3" id="KW-0547">Nucleotide-binding</keyword>
<dbReference type="InterPro" id="IPR000577">
    <property type="entry name" value="Carb_kinase_FGGY"/>
</dbReference>
<proteinExistence type="inferred from homology"/>
<dbReference type="InterPro" id="IPR043129">
    <property type="entry name" value="ATPase_NBD"/>
</dbReference>
<organism evidence="12 13">
    <name type="scientific">Vibrio tapetis subsp. tapetis</name>
    <dbReference type="NCBI Taxonomy" id="1671868"/>
    <lineage>
        <taxon>Bacteria</taxon>
        <taxon>Pseudomonadati</taxon>
        <taxon>Pseudomonadota</taxon>
        <taxon>Gammaproteobacteria</taxon>
        <taxon>Vibrionales</taxon>
        <taxon>Vibrionaceae</taxon>
        <taxon>Vibrio</taxon>
    </lineage>
</organism>
<keyword evidence="2 9" id="KW-0808">Transferase</keyword>
<dbReference type="Pfam" id="PF02782">
    <property type="entry name" value="FGGY_C"/>
    <property type="match status" value="1"/>
</dbReference>
<evidence type="ECO:0000256" key="4">
    <source>
        <dbReference type="ARBA" id="ARBA00022777"/>
    </source>
</evidence>
<feature type="domain" description="Carbohydrate kinase FGGY C-terminal" evidence="11">
    <location>
        <begin position="254"/>
        <end position="441"/>
    </location>
</feature>
<dbReference type="RefSeq" id="WP_102522375.1">
    <property type="nucleotide sequence ID" value="NZ_LT960611.1"/>
</dbReference>
<dbReference type="OrthoDB" id="9805576at2"/>
<dbReference type="AlphaFoldDB" id="A0A2N8ZCX2"/>
<dbReference type="InterPro" id="IPR018483">
    <property type="entry name" value="Carb_kinase_FGGY_CS"/>
</dbReference>
<keyword evidence="7" id="KW-0119">Carbohydrate metabolism</keyword>
<accession>A0A2N8ZCX2</accession>
<evidence type="ECO:0000259" key="10">
    <source>
        <dbReference type="Pfam" id="PF00370"/>
    </source>
</evidence>
<dbReference type="InterPro" id="IPR018484">
    <property type="entry name" value="FGGY_N"/>
</dbReference>
<feature type="domain" description="Carbohydrate kinase FGGY N-terminal" evidence="10">
    <location>
        <begin position="4"/>
        <end position="244"/>
    </location>
</feature>
<dbReference type="InterPro" id="IPR013450">
    <property type="entry name" value="Fuculokinase"/>
</dbReference>
<dbReference type="PROSITE" id="PS00445">
    <property type="entry name" value="FGGY_KINASES_2"/>
    <property type="match status" value="1"/>
</dbReference>
<evidence type="ECO:0000313" key="13">
    <source>
        <dbReference type="Proteomes" id="UP000235828"/>
    </source>
</evidence>
<evidence type="ECO:0000256" key="9">
    <source>
        <dbReference type="RuleBase" id="RU003733"/>
    </source>
</evidence>
<keyword evidence="4 9" id="KW-0418">Kinase</keyword>
<dbReference type="EC" id="2.7.1.51" evidence="8"/>
<evidence type="ECO:0000256" key="5">
    <source>
        <dbReference type="ARBA" id="ARBA00022840"/>
    </source>
</evidence>
<dbReference type="NCBIfam" id="TIGR02628">
    <property type="entry name" value="fuculo_kin_coli"/>
    <property type="match status" value="1"/>
</dbReference>
<evidence type="ECO:0000256" key="2">
    <source>
        <dbReference type="ARBA" id="ARBA00022679"/>
    </source>
</evidence>
<evidence type="ECO:0000256" key="8">
    <source>
        <dbReference type="NCBIfam" id="TIGR02628"/>
    </source>
</evidence>
<dbReference type="PIRSF" id="PIRSF000538">
    <property type="entry name" value="GlpK"/>
    <property type="match status" value="1"/>
</dbReference>
<keyword evidence="6" id="KW-0294">Fucose metabolism</keyword>
<dbReference type="Pfam" id="PF00370">
    <property type="entry name" value="FGGY_N"/>
    <property type="match status" value="1"/>
</dbReference>
<evidence type="ECO:0000256" key="3">
    <source>
        <dbReference type="ARBA" id="ARBA00022741"/>
    </source>
</evidence>
<keyword evidence="5" id="KW-0067">ATP-binding</keyword>
<dbReference type="PANTHER" id="PTHR43095:SF5">
    <property type="entry name" value="XYLULOSE KINASE"/>
    <property type="match status" value="1"/>
</dbReference>
<dbReference type="InterPro" id="IPR018485">
    <property type="entry name" value="FGGY_C"/>
</dbReference>
<name>A0A2N8ZCX2_9VIBR</name>
<evidence type="ECO:0000256" key="6">
    <source>
        <dbReference type="ARBA" id="ARBA00023253"/>
    </source>
</evidence>
<evidence type="ECO:0000313" key="12">
    <source>
        <dbReference type="EMBL" id="SON49764.1"/>
    </source>
</evidence>
<dbReference type="GO" id="GO:0008737">
    <property type="term" value="F:L-fuculokinase activity"/>
    <property type="evidence" value="ECO:0007669"/>
    <property type="project" value="UniProtKB-UniRule"/>
</dbReference>
<sequence length="482" mass="52750">MSIAIILDCGATNVRSIAINQNGEIVASHYIANETLQNGTQHVWDFQQIWKKLVECSKQVTAQINPADIVAVSVTTFGVDGAPFDKDGRQIYPIISWKCSRTSAVMEQVSQDIDRDELYLANGVGDYSFNTLFKLKWLKDNEPEVYKNTDKWVFISSMLNQKLTGKFTTDRTMAGTSMMTDLDSGDWNAGILNYLELTKSHFPSMVEAGESIGCLKDDIAFLLGIPKEVPVISAGHDTQFALFGSGAKENQSFLSSGTWEILMARSQRPDLHPSYLAQGMTTELDAKNGLFNPAIQWLSSAVMEWVANTYFSDVAESNNKYAVMVAEGEMAPVGSNGVKFDPSFLLDASNKGNGCICGLSINTTRGEIYRAALEGLAIKLKNSLDSLSNTCQLRTERLMVVGGGSKNKLWNQIRADVVGIPIQVVDQPEATVTGAAMFALAGAGVFGDVNQAQEAMKPSYQIVEPKEDSTRYSQLLQETHHA</sequence>
<dbReference type="EMBL" id="LT960611">
    <property type="protein sequence ID" value="SON49764.1"/>
    <property type="molecule type" value="Genomic_DNA"/>
</dbReference>
<dbReference type="Gene3D" id="3.30.420.40">
    <property type="match status" value="2"/>
</dbReference>
<gene>
    <name evidence="12" type="primary">fucK</name>
    <name evidence="12" type="ORF">VTAP4600_A1785</name>
</gene>
<dbReference type="PROSITE" id="PS00933">
    <property type="entry name" value="FGGY_KINASES_1"/>
    <property type="match status" value="1"/>
</dbReference>
<dbReference type="KEGG" id="vta:A1785"/>
<dbReference type="InterPro" id="IPR050406">
    <property type="entry name" value="FGGY_Carb_Kinase"/>
</dbReference>